<keyword evidence="16" id="KW-1185">Reference proteome</keyword>
<reference evidence="15" key="1">
    <citation type="thesis" date="2021" institute="BYU ScholarsArchive" country="Provo, UT, USA">
        <title>Applications of and Algorithms for Genome Assembly and Genomic Analyses with an Emphasis on Marine Teleosts.</title>
        <authorList>
            <person name="Pickett B.D."/>
        </authorList>
    </citation>
    <scope>NUCLEOTIDE SEQUENCE</scope>
    <source>
        <strain evidence="15">HI-2016</strain>
    </source>
</reference>
<dbReference type="PANTHER" id="PTHR10075:SF107">
    <property type="entry name" value="BASIGIN"/>
    <property type="match status" value="1"/>
</dbReference>
<keyword evidence="6" id="KW-0675">Receptor</keyword>
<evidence type="ECO:0000259" key="14">
    <source>
        <dbReference type="PROSITE" id="PS50835"/>
    </source>
</evidence>
<proteinExistence type="predicted"/>
<keyword evidence="7" id="KW-0325">Glycoprotein</keyword>
<keyword evidence="3" id="KW-0256">Endoplasmic reticulum</keyword>
<evidence type="ECO:0000256" key="10">
    <source>
        <dbReference type="ARBA" id="ARBA00023876"/>
    </source>
</evidence>
<accession>A0A8T2P0F0</accession>
<evidence type="ECO:0000313" key="16">
    <source>
        <dbReference type="Proteomes" id="UP000824540"/>
    </source>
</evidence>
<dbReference type="GO" id="GO:0005789">
    <property type="term" value="C:endoplasmic reticulum membrane"/>
    <property type="evidence" value="ECO:0007669"/>
    <property type="project" value="UniProtKB-SubCell"/>
</dbReference>
<dbReference type="PROSITE" id="PS50835">
    <property type="entry name" value="IG_LIKE"/>
    <property type="match status" value="2"/>
</dbReference>
<evidence type="ECO:0000256" key="6">
    <source>
        <dbReference type="ARBA" id="ARBA00023170"/>
    </source>
</evidence>
<keyword evidence="4 12" id="KW-0472">Membrane</keyword>
<dbReference type="Proteomes" id="UP000824540">
    <property type="component" value="Unassembled WGS sequence"/>
</dbReference>
<sequence>MALLRRPAAVLLVCLYMASVDAGNVVASPLMVTNRTEADLSCEYTGSATITEHYWMKDQKILESTREKTTTKKLIEYKWVNNDNKTGGIYTCMFITKEGEAKAEIEVKTVPHIGTSKGSVRGDEGDKGILVCEGQGYPLPTDWRWFKLDDNNADELIVNGTEKYEIMTTPEKTTLTIANLDIEKDSGDYVCRGVNEIGEGDGVTKLRVRSRLAALWPFLGIVAEVIILITIIFVYEKRRKPDEINDDDDSGAAPLKNDSATNHKDKNVRQRNSN</sequence>
<dbReference type="GO" id="GO:0007411">
    <property type="term" value="P:axon guidance"/>
    <property type="evidence" value="ECO:0007669"/>
    <property type="project" value="TreeGrafter"/>
</dbReference>
<evidence type="ECO:0000256" key="11">
    <source>
        <dbReference type="SAM" id="MobiDB-lite"/>
    </source>
</evidence>
<dbReference type="OrthoDB" id="5970915at2759"/>
<keyword evidence="13" id="KW-0732">Signal</keyword>
<dbReference type="GO" id="GO:0007156">
    <property type="term" value="P:homophilic cell adhesion via plasma membrane adhesion molecules"/>
    <property type="evidence" value="ECO:0007669"/>
    <property type="project" value="TreeGrafter"/>
</dbReference>
<keyword evidence="5" id="KW-1015">Disulfide bond</keyword>
<evidence type="ECO:0000256" key="2">
    <source>
        <dbReference type="ARBA" id="ARBA00022475"/>
    </source>
</evidence>
<dbReference type="PANTHER" id="PTHR10075">
    <property type="entry name" value="BASIGIN RELATED"/>
    <property type="match status" value="1"/>
</dbReference>
<dbReference type="Pfam" id="PF13927">
    <property type="entry name" value="Ig_3"/>
    <property type="match status" value="1"/>
</dbReference>
<dbReference type="GO" id="GO:0098632">
    <property type="term" value="F:cell-cell adhesion mediator activity"/>
    <property type="evidence" value="ECO:0007669"/>
    <property type="project" value="TreeGrafter"/>
</dbReference>
<evidence type="ECO:0000256" key="4">
    <source>
        <dbReference type="ARBA" id="ARBA00023136"/>
    </source>
</evidence>
<keyword evidence="12" id="KW-1133">Transmembrane helix</keyword>
<comment type="subcellular location">
    <subcellularLocation>
        <location evidence="9">Basolateral cell membrane</location>
        <topology evidence="9">Single-pass type I membrane protein</topology>
    </subcellularLocation>
    <subcellularLocation>
        <location evidence="1">Endoplasmic reticulum membrane</location>
        <topology evidence="1">Single-pass type I membrane protein</topology>
    </subcellularLocation>
</comment>
<gene>
    <name evidence="15" type="ORF">JZ751_014090</name>
</gene>
<feature type="region of interest" description="Disordered" evidence="11">
    <location>
        <begin position="243"/>
        <end position="274"/>
    </location>
</feature>
<dbReference type="GO" id="GO:0016323">
    <property type="term" value="C:basolateral plasma membrane"/>
    <property type="evidence" value="ECO:0007669"/>
    <property type="project" value="UniProtKB-SubCell"/>
</dbReference>
<evidence type="ECO:0000256" key="13">
    <source>
        <dbReference type="SAM" id="SignalP"/>
    </source>
</evidence>
<dbReference type="InterPro" id="IPR013783">
    <property type="entry name" value="Ig-like_fold"/>
</dbReference>
<dbReference type="EMBL" id="JAFBMS010000024">
    <property type="protein sequence ID" value="KAG9343118.1"/>
    <property type="molecule type" value="Genomic_DNA"/>
</dbReference>
<name>A0A8T2P0F0_9TELE</name>
<feature type="signal peptide" evidence="13">
    <location>
        <begin position="1"/>
        <end position="22"/>
    </location>
</feature>
<dbReference type="PRINTS" id="PR01856">
    <property type="entry name" value="BASIGIN"/>
</dbReference>
<dbReference type="GO" id="GO:0030424">
    <property type="term" value="C:axon"/>
    <property type="evidence" value="ECO:0007669"/>
    <property type="project" value="TreeGrafter"/>
</dbReference>
<feature type="transmembrane region" description="Helical" evidence="12">
    <location>
        <begin position="214"/>
        <end position="235"/>
    </location>
</feature>
<dbReference type="GO" id="GO:0070593">
    <property type="term" value="P:dendrite self-avoidance"/>
    <property type="evidence" value="ECO:0007669"/>
    <property type="project" value="TreeGrafter"/>
</dbReference>
<evidence type="ECO:0000256" key="12">
    <source>
        <dbReference type="SAM" id="Phobius"/>
    </source>
</evidence>
<dbReference type="InterPro" id="IPR007110">
    <property type="entry name" value="Ig-like_dom"/>
</dbReference>
<dbReference type="Gene3D" id="2.60.40.10">
    <property type="entry name" value="Immunoglobulins"/>
    <property type="match status" value="2"/>
</dbReference>
<dbReference type="InterPro" id="IPR036179">
    <property type="entry name" value="Ig-like_dom_sf"/>
</dbReference>
<feature type="domain" description="Ig-like" evidence="14">
    <location>
        <begin position="7"/>
        <end position="108"/>
    </location>
</feature>
<evidence type="ECO:0000256" key="1">
    <source>
        <dbReference type="ARBA" id="ARBA00004115"/>
    </source>
</evidence>
<evidence type="ECO:0000256" key="8">
    <source>
        <dbReference type="ARBA" id="ARBA00023319"/>
    </source>
</evidence>
<dbReference type="SUPFAM" id="SSF48726">
    <property type="entry name" value="Immunoglobulin"/>
    <property type="match status" value="1"/>
</dbReference>
<comment type="caution">
    <text evidence="15">The sequence shown here is derived from an EMBL/GenBank/DDBJ whole genome shotgun (WGS) entry which is preliminary data.</text>
</comment>
<evidence type="ECO:0000256" key="9">
    <source>
        <dbReference type="ARBA" id="ARBA00023768"/>
    </source>
</evidence>
<evidence type="ECO:0000256" key="3">
    <source>
        <dbReference type="ARBA" id="ARBA00022824"/>
    </source>
</evidence>
<keyword evidence="2" id="KW-1003">Cell membrane</keyword>
<protein>
    <recommendedName>
        <fullName evidence="10">Basigin</fullName>
    </recommendedName>
</protein>
<keyword evidence="12" id="KW-0812">Transmembrane</keyword>
<dbReference type="SMART" id="SM00409">
    <property type="entry name" value="IG"/>
    <property type="match status" value="1"/>
</dbReference>
<keyword evidence="8" id="KW-0393">Immunoglobulin domain</keyword>
<organism evidence="15 16">
    <name type="scientific">Albula glossodonta</name>
    <name type="common">roundjaw bonefish</name>
    <dbReference type="NCBI Taxonomy" id="121402"/>
    <lineage>
        <taxon>Eukaryota</taxon>
        <taxon>Metazoa</taxon>
        <taxon>Chordata</taxon>
        <taxon>Craniata</taxon>
        <taxon>Vertebrata</taxon>
        <taxon>Euteleostomi</taxon>
        <taxon>Actinopterygii</taxon>
        <taxon>Neopterygii</taxon>
        <taxon>Teleostei</taxon>
        <taxon>Albuliformes</taxon>
        <taxon>Albulidae</taxon>
        <taxon>Albula</taxon>
    </lineage>
</organism>
<feature type="domain" description="Ig-like" evidence="14">
    <location>
        <begin position="111"/>
        <end position="209"/>
    </location>
</feature>
<dbReference type="AlphaFoldDB" id="A0A8T2P0F0"/>
<evidence type="ECO:0000256" key="7">
    <source>
        <dbReference type="ARBA" id="ARBA00023180"/>
    </source>
</evidence>
<dbReference type="InterPro" id="IPR003599">
    <property type="entry name" value="Ig_sub"/>
</dbReference>
<evidence type="ECO:0000256" key="5">
    <source>
        <dbReference type="ARBA" id="ARBA00023157"/>
    </source>
</evidence>
<evidence type="ECO:0000313" key="15">
    <source>
        <dbReference type="EMBL" id="KAG9343118.1"/>
    </source>
</evidence>
<feature type="chain" id="PRO_5035798193" description="Basigin" evidence="13">
    <location>
        <begin position="23"/>
        <end position="274"/>
    </location>
</feature>